<dbReference type="InterPro" id="IPR048734">
    <property type="entry name" value="HL_N-beta"/>
</dbReference>
<dbReference type="Proteomes" id="UP001478862">
    <property type="component" value="Unassembled WGS sequence"/>
</dbReference>
<organism evidence="2 3">
    <name type="scientific">Lysinibacillus zambalensis</name>
    <dbReference type="NCBI Taxonomy" id="3160866"/>
    <lineage>
        <taxon>Bacteria</taxon>
        <taxon>Bacillati</taxon>
        <taxon>Bacillota</taxon>
        <taxon>Bacilli</taxon>
        <taxon>Bacillales</taxon>
        <taxon>Bacillaceae</taxon>
        <taxon>Lysinibacillus</taxon>
    </lineage>
</organism>
<proteinExistence type="predicted"/>
<reference evidence="2 3" key="1">
    <citation type="submission" date="2024-06" db="EMBL/GenBank/DDBJ databases">
        <title>Lysinibacillus zambalefons sp. nov., a Novel Firmicute Isolated from the Poon Bato Zambales Hyperalkaline Spring.</title>
        <authorList>
            <person name="Aja J.A."/>
            <person name="Lazaro J.E.H."/>
            <person name="Llorin L.D."/>
            <person name="Lim K.R."/>
            <person name="Teodosio J."/>
            <person name="Dalisay D.S."/>
        </authorList>
    </citation>
    <scope>NUCLEOTIDE SEQUENCE [LARGE SCALE GENOMIC DNA]</scope>
    <source>
        <strain evidence="2 3">M3</strain>
    </source>
</reference>
<accession>A0ABV1MRW9</accession>
<evidence type="ECO:0000313" key="3">
    <source>
        <dbReference type="Proteomes" id="UP001478862"/>
    </source>
</evidence>
<name>A0ABV1MRW9_9BACI</name>
<dbReference type="Gene3D" id="2.60.40.1080">
    <property type="match status" value="1"/>
</dbReference>
<protein>
    <recommendedName>
        <fullName evidence="1">Hyaluronate lyase N-terminal beta-sheet domain-containing protein</fullName>
    </recommendedName>
</protein>
<sequence length="323" mass="34882">MTEKLFALSVADALLIDPQSDALVVKGTALLSSTMEQTMQEQEVFAGRGSQLQFTYNYQKVLSFQIEAADFSPTYLALQTGSKIKHEMSKYYTEETVTFDASGKGTLSDKPIGGVYVEMASNHNTITATDSVINVPSLANKTAKVVYQYNVLVDKLTIPANSFPKAYKLVLTSDIFSADGDKVFEQQIIAPRYKLDGALSMNLTHDGVSQFTLNGKTLADDDNNYAYITWKPVGNTKVAISMLAANIGETTLAVGETETVTVYGIRGGEYSNIVMDNSTLTFTTDDEAVATFVNGVITAKAVGETNVKVSDGTNKDTIEVVVA</sequence>
<dbReference type="EMBL" id="JBEGDG010000007">
    <property type="protein sequence ID" value="MEQ6355255.1"/>
    <property type="molecule type" value="Genomic_DNA"/>
</dbReference>
<keyword evidence="3" id="KW-1185">Reference proteome</keyword>
<feature type="domain" description="Hyaluronate lyase N-terminal beta-sheet" evidence="1">
    <location>
        <begin position="274"/>
        <end position="315"/>
    </location>
</feature>
<gene>
    <name evidence="2" type="ORF">ABNX05_11555</name>
</gene>
<evidence type="ECO:0000259" key="1">
    <source>
        <dbReference type="Pfam" id="PF21461"/>
    </source>
</evidence>
<comment type="caution">
    <text evidence="2">The sequence shown here is derived from an EMBL/GenBank/DDBJ whole genome shotgun (WGS) entry which is preliminary data.</text>
</comment>
<evidence type="ECO:0000313" key="2">
    <source>
        <dbReference type="EMBL" id="MEQ6355255.1"/>
    </source>
</evidence>
<dbReference type="RefSeq" id="WP_349659884.1">
    <property type="nucleotide sequence ID" value="NZ_JBEGDG010000007.1"/>
</dbReference>
<dbReference type="Pfam" id="PF21461">
    <property type="entry name" value="HL_N-beta"/>
    <property type="match status" value="1"/>
</dbReference>